<dbReference type="PANTHER" id="PTHR33710">
    <property type="entry name" value="BNAC02G09200D PROTEIN"/>
    <property type="match status" value="1"/>
</dbReference>
<dbReference type="AlphaFoldDB" id="A0A9J5XQF2"/>
<dbReference type="EMBL" id="JACXVP010000008">
    <property type="protein sequence ID" value="KAG5589735.1"/>
    <property type="molecule type" value="Genomic_DNA"/>
</dbReference>
<comment type="caution">
    <text evidence="1">The sequence shown here is derived from an EMBL/GenBank/DDBJ whole genome shotgun (WGS) entry which is preliminary data.</text>
</comment>
<dbReference type="SUPFAM" id="SSF56219">
    <property type="entry name" value="DNase I-like"/>
    <property type="match status" value="1"/>
</dbReference>
<dbReference type="Proteomes" id="UP000824120">
    <property type="component" value="Chromosome 8"/>
</dbReference>
<accession>A0A9J5XQF2</accession>
<evidence type="ECO:0000313" key="1">
    <source>
        <dbReference type="EMBL" id="KAG5589735.1"/>
    </source>
</evidence>
<sequence>MILVKNGFDTLFMYEHGSASKGEGSCLYKGENNPYAGPVLCMGDYNAILKAEDRPQGSPVEDIEVKNFNEFILDVGMNELTTVGGSYTWTNGHTCSRIDRAIVNVEWMLHVPVMEVRILRPGMLDHSPLSLGLNTSYKNTGKAFKFFNCIEDHLKFLQIVEQACQRHKRGDMKTIWWKLKMVKIELKELNNFEFKSVKDKIKHIREQLHTVKTDMIDHNVVPANREQEKEVRKQLEKWNLVEKSAIRQKCRCNGTIVYSQESIEEEALKFYQGLLGQAISCQPSVDTTIMRMGGMLNKDQQIQIAAPVTKIDVETALQSIGDLKAPGID</sequence>
<keyword evidence="2" id="KW-1185">Reference proteome</keyword>
<protein>
    <submittedName>
        <fullName evidence="1">Uncharacterized protein</fullName>
    </submittedName>
</protein>
<proteinExistence type="predicted"/>
<name>A0A9J5XQF2_SOLCO</name>
<gene>
    <name evidence="1" type="ORF">H5410_040249</name>
</gene>
<dbReference type="PANTHER" id="PTHR33710:SF65">
    <property type="entry name" value="ENDONUCLEASE_EXONUCLEASE_PHOSPHATASE"/>
    <property type="match status" value="1"/>
</dbReference>
<dbReference type="Gene3D" id="3.60.10.10">
    <property type="entry name" value="Endonuclease/exonuclease/phosphatase"/>
    <property type="match status" value="1"/>
</dbReference>
<evidence type="ECO:0000313" key="2">
    <source>
        <dbReference type="Proteomes" id="UP000824120"/>
    </source>
</evidence>
<dbReference type="OrthoDB" id="1747765at2759"/>
<dbReference type="InterPro" id="IPR036691">
    <property type="entry name" value="Endo/exonu/phosph_ase_sf"/>
</dbReference>
<reference evidence="1 2" key="1">
    <citation type="submission" date="2020-09" db="EMBL/GenBank/DDBJ databases">
        <title>De no assembly of potato wild relative species, Solanum commersonii.</title>
        <authorList>
            <person name="Cho K."/>
        </authorList>
    </citation>
    <scope>NUCLEOTIDE SEQUENCE [LARGE SCALE GENOMIC DNA]</scope>
    <source>
        <strain evidence="1">LZ3.2</strain>
        <tissue evidence="1">Leaf</tissue>
    </source>
</reference>
<organism evidence="1 2">
    <name type="scientific">Solanum commersonii</name>
    <name type="common">Commerson's wild potato</name>
    <name type="synonym">Commerson's nightshade</name>
    <dbReference type="NCBI Taxonomy" id="4109"/>
    <lineage>
        <taxon>Eukaryota</taxon>
        <taxon>Viridiplantae</taxon>
        <taxon>Streptophyta</taxon>
        <taxon>Embryophyta</taxon>
        <taxon>Tracheophyta</taxon>
        <taxon>Spermatophyta</taxon>
        <taxon>Magnoliopsida</taxon>
        <taxon>eudicotyledons</taxon>
        <taxon>Gunneridae</taxon>
        <taxon>Pentapetalae</taxon>
        <taxon>asterids</taxon>
        <taxon>lamiids</taxon>
        <taxon>Solanales</taxon>
        <taxon>Solanaceae</taxon>
        <taxon>Solanoideae</taxon>
        <taxon>Solaneae</taxon>
        <taxon>Solanum</taxon>
    </lineage>
</organism>